<reference evidence="2 3" key="1">
    <citation type="submission" date="2018-05" db="EMBL/GenBank/DDBJ databases">
        <title>Marinifilum breve JC075T sp. nov., a marine bacterium isolated from Yongle Blue Hole in the South China Sea.</title>
        <authorList>
            <person name="Fu T."/>
        </authorList>
    </citation>
    <scope>NUCLEOTIDE SEQUENCE [LARGE SCALE GENOMIC DNA]</scope>
    <source>
        <strain evidence="2 3">JC075</strain>
    </source>
</reference>
<protein>
    <recommendedName>
        <fullName evidence="1">STAS domain-containing protein</fullName>
    </recommendedName>
</protein>
<dbReference type="CDD" id="cd07043">
    <property type="entry name" value="STAS_anti-anti-sigma_factors"/>
    <property type="match status" value="1"/>
</dbReference>
<dbReference type="PANTHER" id="PTHR33495:SF2">
    <property type="entry name" value="ANTI-SIGMA FACTOR ANTAGONIST TM_1081-RELATED"/>
    <property type="match status" value="1"/>
</dbReference>
<sequence length="103" mass="11350">MLNFRIQEQSVIASLEGTRRINSMISEMVKKEIIDFIEKSGKQVVLDLNGVSFIDSQGFSALKAIAELAKANEKLFSLANLSDDVIELVDLVGMKESFAIGKN</sequence>
<gene>
    <name evidence="2" type="ORF">DF185_19485</name>
</gene>
<dbReference type="AlphaFoldDB" id="A0A2V3ZT23"/>
<dbReference type="Pfam" id="PF01740">
    <property type="entry name" value="STAS"/>
    <property type="match status" value="1"/>
</dbReference>
<dbReference type="PANTHER" id="PTHR33495">
    <property type="entry name" value="ANTI-SIGMA FACTOR ANTAGONIST TM_1081-RELATED-RELATED"/>
    <property type="match status" value="1"/>
</dbReference>
<dbReference type="InterPro" id="IPR036513">
    <property type="entry name" value="STAS_dom_sf"/>
</dbReference>
<dbReference type="PROSITE" id="PS50801">
    <property type="entry name" value="STAS"/>
    <property type="match status" value="1"/>
</dbReference>
<proteinExistence type="predicted"/>
<dbReference type="InterPro" id="IPR002645">
    <property type="entry name" value="STAS_dom"/>
</dbReference>
<feature type="domain" description="STAS" evidence="1">
    <location>
        <begin position="2"/>
        <end position="103"/>
    </location>
</feature>
<accession>A0A2V3ZT23</accession>
<name>A0A2V3ZT23_9BACT</name>
<evidence type="ECO:0000259" key="1">
    <source>
        <dbReference type="PROSITE" id="PS50801"/>
    </source>
</evidence>
<dbReference type="OrthoDB" id="9796110at2"/>
<keyword evidence="3" id="KW-1185">Reference proteome</keyword>
<dbReference type="RefSeq" id="WP_110362788.1">
    <property type="nucleotide sequence ID" value="NZ_QFLI01000011.1"/>
</dbReference>
<evidence type="ECO:0000313" key="2">
    <source>
        <dbReference type="EMBL" id="PXX96827.1"/>
    </source>
</evidence>
<comment type="caution">
    <text evidence="2">The sequence shown here is derived from an EMBL/GenBank/DDBJ whole genome shotgun (WGS) entry which is preliminary data.</text>
</comment>
<dbReference type="Gene3D" id="3.30.750.24">
    <property type="entry name" value="STAS domain"/>
    <property type="match status" value="1"/>
</dbReference>
<organism evidence="2 3">
    <name type="scientific">Marinifilum breve</name>
    <dbReference type="NCBI Taxonomy" id="2184082"/>
    <lineage>
        <taxon>Bacteria</taxon>
        <taxon>Pseudomonadati</taxon>
        <taxon>Bacteroidota</taxon>
        <taxon>Bacteroidia</taxon>
        <taxon>Marinilabiliales</taxon>
        <taxon>Marinifilaceae</taxon>
    </lineage>
</organism>
<dbReference type="GO" id="GO:0043856">
    <property type="term" value="F:anti-sigma factor antagonist activity"/>
    <property type="evidence" value="ECO:0007669"/>
    <property type="project" value="TreeGrafter"/>
</dbReference>
<dbReference type="Proteomes" id="UP000248079">
    <property type="component" value="Unassembled WGS sequence"/>
</dbReference>
<dbReference type="EMBL" id="QFLI01000011">
    <property type="protein sequence ID" value="PXX96827.1"/>
    <property type="molecule type" value="Genomic_DNA"/>
</dbReference>
<dbReference type="SUPFAM" id="SSF52091">
    <property type="entry name" value="SpoIIaa-like"/>
    <property type="match status" value="1"/>
</dbReference>
<evidence type="ECO:0000313" key="3">
    <source>
        <dbReference type="Proteomes" id="UP000248079"/>
    </source>
</evidence>